<dbReference type="PANTHER" id="PTHR32182:SF22">
    <property type="entry name" value="ATP-DEPENDENT ENDONUCLEASE, OLD FAMILY-RELATED"/>
    <property type="match status" value="1"/>
</dbReference>
<evidence type="ECO:0000259" key="1">
    <source>
        <dbReference type="Pfam" id="PF13304"/>
    </source>
</evidence>
<dbReference type="Pfam" id="PF13304">
    <property type="entry name" value="AAA_21"/>
    <property type="match status" value="1"/>
</dbReference>
<dbReference type="InterPro" id="IPR003959">
    <property type="entry name" value="ATPase_AAA_core"/>
</dbReference>
<proteinExistence type="predicted"/>
<dbReference type="PANTHER" id="PTHR32182">
    <property type="entry name" value="DNA REPLICATION AND REPAIR PROTEIN RECF"/>
    <property type="match status" value="1"/>
</dbReference>
<comment type="caution">
    <text evidence="2">The sequence shown here is derived from an EMBL/GenBank/DDBJ whole genome shotgun (WGS) entry which is preliminary data.</text>
</comment>
<dbReference type="InterPro" id="IPR027417">
    <property type="entry name" value="P-loop_NTPase"/>
</dbReference>
<dbReference type="GO" id="GO:0005524">
    <property type="term" value="F:ATP binding"/>
    <property type="evidence" value="ECO:0007669"/>
    <property type="project" value="InterPro"/>
</dbReference>
<dbReference type="GO" id="GO:0016887">
    <property type="term" value="F:ATP hydrolysis activity"/>
    <property type="evidence" value="ECO:0007669"/>
    <property type="project" value="InterPro"/>
</dbReference>
<dbReference type="Gene3D" id="3.40.50.300">
    <property type="entry name" value="P-loop containing nucleotide triphosphate hydrolases"/>
    <property type="match status" value="1"/>
</dbReference>
<accession>A0A645A0B4</accession>
<gene>
    <name evidence="2" type="ORF">SDC9_89937</name>
</gene>
<dbReference type="GO" id="GO:0000731">
    <property type="term" value="P:DNA synthesis involved in DNA repair"/>
    <property type="evidence" value="ECO:0007669"/>
    <property type="project" value="TreeGrafter"/>
</dbReference>
<organism evidence="2">
    <name type="scientific">bioreactor metagenome</name>
    <dbReference type="NCBI Taxonomy" id="1076179"/>
    <lineage>
        <taxon>unclassified sequences</taxon>
        <taxon>metagenomes</taxon>
        <taxon>ecological metagenomes</taxon>
    </lineage>
</organism>
<dbReference type="AlphaFoldDB" id="A0A645A0B4"/>
<protein>
    <recommendedName>
        <fullName evidence="1">ATPase AAA-type core domain-containing protein</fullName>
    </recommendedName>
</protein>
<feature type="domain" description="ATPase AAA-type core" evidence="1">
    <location>
        <begin position="5"/>
        <end position="154"/>
    </location>
</feature>
<dbReference type="EMBL" id="VSSQ01010036">
    <property type="protein sequence ID" value="MPM43264.1"/>
    <property type="molecule type" value="Genomic_DNA"/>
</dbReference>
<name>A0A645A0B4_9ZZZZ</name>
<dbReference type="SUPFAM" id="SSF52540">
    <property type="entry name" value="P-loop containing nucleoside triphosphate hydrolases"/>
    <property type="match status" value="1"/>
</dbReference>
<dbReference type="GO" id="GO:0006302">
    <property type="term" value="P:double-strand break repair"/>
    <property type="evidence" value="ECO:0007669"/>
    <property type="project" value="TreeGrafter"/>
</dbReference>
<reference evidence="2" key="1">
    <citation type="submission" date="2019-08" db="EMBL/GenBank/DDBJ databases">
        <authorList>
            <person name="Kucharzyk K."/>
            <person name="Murdoch R.W."/>
            <person name="Higgins S."/>
            <person name="Loffler F."/>
        </authorList>
    </citation>
    <scope>NUCLEOTIDE SEQUENCE</scope>
</reference>
<sequence length="206" mass="23040">MKLRHIPGDAETFEGLFSGNTSNRQSHIVKNYLFFQDSPKAYQEIVSAIRLVMPFFDDFLLIPQESGPKSEVNISWRQKGTDYPMQPYHLSDGSIRFICLATALLQPNPPSTIIIDEPELGLHPSAIAILAEQIKIASQRTQVIIATQSPLLIDQFAVEDIIVATRKHGASSFERLKEADFSAWLEDYSVGELWTKNVIAGGPCHE</sequence>
<evidence type="ECO:0000313" key="2">
    <source>
        <dbReference type="EMBL" id="MPM43264.1"/>
    </source>
</evidence>